<dbReference type="GO" id="GO:0042910">
    <property type="term" value="F:xenobiotic transmembrane transporter activity"/>
    <property type="evidence" value="ECO:0007669"/>
    <property type="project" value="InterPro"/>
</dbReference>
<evidence type="ECO:0000256" key="6">
    <source>
        <dbReference type="ARBA" id="ARBA00022449"/>
    </source>
</evidence>
<comment type="similarity">
    <text evidence="3">Belongs to the multi antimicrobial extrusion (MATE) (TC 2.A.66.1) family.</text>
</comment>
<evidence type="ECO:0000256" key="7">
    <source>
        <dbReference type="ARBA" id="ARBA00022475"/>
    </source>
</evidence>
<feature type="transmembrane region" description="Helical" evidence="13">
    <location>
        <begin position="142"/>
        <end position="167"/>
    </location>
</feature>
<reference evidence="14" key="1">
    <citation type="submission" date="2020-10" db="EMBL/GenBank/DDBJ databases">
        <authorList>
            <person name="Gilroy R."/>
        </authorList>
    </citation>
    <scope>NUCLEOTIDE SEQUENCE</scope>
    <source>
        <strain evidence="14">CHK181-108</strain>
    </source>
</reference>
<keyword evidence="8 13" id="KW-0812">Transmembrane</keyword>
<feature type="transmembrane region" description="Helical" evidence="13">
    <location>
        <begin position="362"/>
        <end position="385"/>
    </location>
</feature>
<evidence type="ECO:0000256" key="10">
    <source>
        <dbReference type="ARBA" id="ARBA00023065"/>
    </source>
</evidence>
<gene>
    <name evidence="14" type="ORF">IAA60_04445</name>
</gene>
<feature type="transmembrane region" description="Helical" evidence="13">
    <location>
        <begin position="20"/>
        <end position="40"/>
    </location>
</feature>
<protein>
    <recommendedName>
        <fullName evidence="4">Probable multidrug resistance protein NorM</fullName>
    </recommendedName>
    <alternativeName>
        <fullName evidence="12">Multidrug-efflux transporter</fullName>
    </alternativeName>
</protein>
<organism evidence="14 15">
    <name type="scientific">Candidatus Ornithomonoglobus intestinigallinarum</name>
    <dbReference type="NCBI Taxonomy" id="2840894"/>
    <lineage>
        <taxon>Bacteria</taxon>
        <taxon>Bacillati</taxon>
        <taxon>Bacillota</taxon>
        <taxon>Clostridia</taxon>
        <taxon>Candidatus Ornithomonoglobus</taxon>
    </lineage>
</organism>
<dbReference type="Pfam" id="PF01554">
    <property type="entry name" value="MatE"/>
    <property type="match status" value="2"/>
</dbReference>
<feature type="transmembrane region" description="Helical" evidence="13">
    <location>
        <begin position="321"/>
        <end position="342"/>
    </location>
</feature>
<dbReference type="NCBIfam" id="TIGR00797">
    <property type="entry name" value="matE"/>
    <property type="match status" value="1"/>
</dbReference>
<keyword evidence="5" id="KW-0813">Transport</keyword>
<name>A0A9D1KQL0_9FIRM</name>
<comment type="caution">
    <text evidence="14">The sequence shown here is derived from an EMBL/GenBank/DDBJ whole genome shotgun (WGS) entry which is preliminary data.</text>
</comment>
<dbReference type="GO" id="GO:0006811">
    <property type="term" value="P:monoatomic ion transport"/>
    <property type="evidence" value="ECO:0007669"/>
    <property type="project" value="UniProtKB-KW"/>
</dbReference>
<sequence>MKERTAKRSHEMDMCSGPLLGKILVFAIPLMLSSILQLLFNAADIIVVGRFVGHQALAAVGSTSSLINLLINVFIGFSVGTNVMTARYIGSGHTKDISEVVHTSITFSVVCGVVLIFLGFFLSKPLLELMGTPDDVLDQAALYMKVYFSGMPIIMLYNFGTAIFRAIGDTRRPLYYLAAAGALNIIMNVIFVTQFGMGVEGVALATVLSQILSSGLVVRALVKAEGPYKLHLKKLGINRRKIVQIMKIGLPAGMQGAIFSVSNVLIQSSINLFGSVAMAGNTAASNIEGFVYTAMNSFHQTAISFTGQNYGAGKLDRVKRIMWLCVACVTVTGVVLGISAYLFGHQLLGIYSSDAEVIEYGIMRLSLVCAPYFLCGLMDVMVGCLRGLGYSFMPMVVSLAGACGLRIVWIFTVFRWNQTLPTLYFSYPFTWAVTFACHFICFFILFKKLEAIYRK</sequence>
<comment type="subcellular location">
    <subcellularLocation>
        <location evidence="2">Cell membrane</location>
        <topology evidence="2">Multi-pass membrane protein</topology>
    </subcellularLocation>
</comment>
<feature type="transmembrane region" description="Helical" evidence="13">
    <location>
        <begin position="100"/>
        <end position="122"/>
    </location>
</feature>
<keyword evidence="10" id="KW-0406">Ion transport</keyword>
<feature type="transmembrane region" description="Helical" evidence="13">
    <location>
        <begin position="392"/>
        <end position="412"/>
    </location>
</feature>
<evidence type="ECO:0000256" key="2">
    <source>
        <dbReference type="ARBA" id="ARBA00004651"/>
    </source>
</evidence>
<dbReference type="PIRSF" id="PIRSF006603">
    <property type="entry name" value="DinF"/>
    <property type="match status" value="1"/>
</dbReference>
<keyword evidence="6" id="KW-0050">Antiport</keyword>
<evidence type="ECO:0000256" key="9">
    <source>
        <dbReference type="ARBA" id="ARBA00022989"/>
    </source>
</evidence>
<accession>A0A9D1KQL0</accession>
<evidence type="ECO:0000313" key="14">
    <source>
        <dbReference type="EMBL" id="HIT85141.1"/>
    </source>
</evidence>
<keyword evidence="9 13" id="KW-1133">Transmembrane helix</keyword>
<dbReference type="GO" id="GO:0005886">
    <property type="term" value="C:plasma membrane"/>
    <property type="evidence" value="ECO:0007669"/>
    <property type="project" value="UniProtKB-SubCell"/>
</dbReference>
<reference evidence="14" key="2">
    <citation type="journal article" date="2021" name="PeerJ">
        <title>Extensive microbial diversity within the chicken gut microbiome revealed by metagenomics and culture.</title>
        <authorList>
            <person name="Gilroy R."/>
            <person name="Ravi A."/>
            <person name="Getino M."/>
            <person name="Pursley I."/>
            <person name="Horton D.L."/>
            <person name="Alikhan N.F."/>
            <person name="Baker D."/>
            <person name="Gharbi K."/>
            <person name="Hall N."/>
            <person name="Watson M."/>
            <person name="Adriaenssens E.M."/>
            <person name="Foster-Nyarko E."/>
            <person name="Jarju S."/>
            <person name="Secka A."/>
            <person name="Antonio M."/>
            <person name="Oren A."/>
            <person name="Chaudhuri R.R."/>
            <person name="La Ragione R."/>
            <person name="Hildebrand F."/>
            <person name="Pallen M.J."/>
        </authorList>
    </citation>
    <scope>NUCLEOTIDE SEQUENCE</scope>
    <source>
        <strain evidence="14">CHK181-108</strain>
    </source>
</reference>
<comment type="function">
    <text evidence="1">Multidrug efflux pump.</text>
</comment>
<dbReference type="GO" id="GO:0015297">
    <property type="term" value="F:antiporter activity"/>
    <property type="evidence" value="ECO:0007669"/>
    <property type="project" value="UniProtKB-KW"/>
</dbReference>
<evidence type="ECO:0000256" key="13">
    <source>
        <dbReference type="SAM" id="Phobius"/>
    </source>
</evidence>
<keyword evidence="11 13" id="KW-0472">Membrane</keyword>
<feature type="transmembrane region" description="Helical" evidence="13">
    <location>
        <begin position="52"/>
        <end position="79"/>
    </location>
</feature>
<evidence type="ECO:0000256" key="1">
    <source>
        <dbReference type="ARBA" id="ARBA00003408"/>
    </source>
</evidence>
<evidence type="ECO:0000256" key="4">
    <source>
        <dbReference type="ARBA" id="ARBA00020268"/>
    </source>
</evidence>
<dbReference type="InterPro" id="IPR002528">
    <property type="entry name" value="MATE_fam"/>
</dbReference>
<evidence type="ECO:0000256" key="3">
    <source>
        <dbReference type="ARBA" id="ARBA00010199"/>
    </source>
</evidence>
<dbReference type="EMBL" id="DVLU01000040">
    <property type="protein sequence ID" value="HIT85141.1"/>
    <property type="molecule type" value="Genomic_DNA"/>
</dbReference>
<dbReference type="InterPro" id="IPR048279">
    <property type="entry name" value="MdtK-like"/>
</dbReference>
<keyword evidence="7" id="KW-1003">Cell membrane</keyword>
<dbReference type="InterPro" id="IPR050222">
    <property type="entry name" value="MATE_MdtK"/>
</dbReference>
<evidence type="ECO:0000313" key="15">
    <source>
        <dbReference type="Proteomes" id="UP000824165"/>
    </source>
</evidence>
<proteinExistence type="inferred from homology"/>
<evidence type="ECO:0000256" key="12">
    <source>
        <dbReference type="ARBA" id="ARBA00031636"/>
    </source>
</evidence>
<dbReference type="PANTHER" id="PTHR43298">
    <property type="entry name" value="MULTIDRUG RESISTANCE PROTEIN NORM-RELATED"/>
    <property type="match status" value="1"/>
</dbReference>
<feature type="transmembrane region" description="Helical" evidence="13">
    <location>
        <begin position="174"/>
        <end position="196"/>
    </location>
</feature>
<feature type="transmembrane region" description="Helical" evidence="13">
    <location>
        <begin position="424"/>
        <end position="446"/>
    </location>
</feature>
<dbReference type="Proteomes" id="UP000824165">
    <property type="component" value="Unassembled WGS sequence"/>
</dbReference>
<dbReference type="AlphaFoldDB" id="A0A9D1KQL0"/>
<evidence type="ECO:0000256" key="11">
    <source>
        <dbReference type="ARBA" id="ARBA00023136"/>
    </source>
</evidence>
<evidence type="ECO:0000256" key="5">
    <source>
        <dbReference type="ARBA" id="ARBA00022448"/>
    </source>
</evidence>
<feature type="transmembrane region" description="Helical" evidence="13">
    <location>
        <begin position="202"/>
        <end position="222"/>
    </location>
</feature>
<dbReference type="PANTHER" id="PTHR43298:SF2">
    <property type="entry name" value="FMN_FAD EXPORTER YEEO-RELATED"/>
    <property type="match status" value="1"/>
</dbReference>
<dbReference type="CDD" id="cd13138">
    <property type="entry name" value="MATE_yoeA_like"/>
    <property type="match status" value="1"/>
</dbReference>
<evidence type="ECO:0000256" key="8">
    <source>
        <dbReference type="ARBA" id="ARBA00022692"/>
    </source>
</evidence>